<sequence length="261" mass="28882">MAEWPGGAACAFVMSFDFDAEEVWIGENPQNAFRPGVLSQGAYGPKVGVPLILDLLDRHGIRGSFFVPGKDAERHPHSVRSILAAGHEVGHHGYTHTSVTDLDLAAEREEMVRGLDVLTGLGATVTGYRSPSWDFSPNTLDLIKEHGFTYSSNLMDDIRPYRHANGIVELPVHWILDDAAHFWFDGASWTKTIRSNDEVMSIWVDEFLGIKELGGLVMLTTHPMIIGRPGRLRLLDRFLTFVREQGDVWIATADDVAAATS</sequence>
<dbReference type="EMBL" id="CAFBNF010000262">
    <property type="protein sequence ID" value="CAB4959054.1"/>
    <property type="molecule type" value="Genomic_DNA"/>
</dbReference>
<dbReference type="PANTHER" id="PTHR47561:SF1">
    <property type="entry name" value="POLYSACCHARIDE DEACETYLASE FAMILY PROTEIN (AFU_ORTHOLOGUE AFUA_6G05030)"/>
    <property type="match status" value="1"/>
</dbReference>
<reference evidence="2" key="1">
    <citation type="submission" date="2020-05" db="EMBL/GenBank/DDBJ databases">
        <authorList>
            <person name="Chiriac C."/>
            <person name="Salcher M."/>
            <person name="Ghai R."/>
            <person name="Kavagutti S V."/>
        </authorList>
    </citation>
    <scope>NUCLEOTIDE SEQUENCE</scope>
</reference>
<dbReference type="SUPFAM" id="SSF88713">
    <property type="entry name" value="Glycoside hydrolase/deacetylase"/>
    <property type="match status" value="1"/>
</dbReference>
<dbReference type="PANTHER" id="PTHR47561">
    <property type="entry name" value="POLYSACCHARIDE DEACETYLASE FAMILY PROTEIN (AFU_ORTHOLOGUE AFUA_6G05030)"/>
    <property type="match status" value="1"/>
</dbReference>
<name>A0A6J7KZW6_9ZZZZ</name>
<gene>
    <name evidence="2" type="ORF">UFOPK3773_01874</name>
</gene>
<evidence type="ECO:0000259" key="1">
    <source>
        <dbReference type="PROSITE" id="PS51677"/>
    </source>
</evidence>
<dbReference type="GO" id="GO:0005975">
    <property type="term" value="P:carbohydrate metabolic process"/>
    <property type="evidence" value="ECO:0007669"/>
    <property type="project" value="InterPro"/>
</dbReference>
<dbReference type="AlphaFoldDB" id="A0A6J7KZW6"/>
<proteinExistence type="predicted"/>
<dbReference type="GO" id="GO:0016810">
    <property type="term" value="F:hydrolase activity, acting on carbon-nitrogen (but not peptide) bonds"/>
    <property type="evidence" value="ECO:0007669"/>
    <property type="project" value="InterPro"/>
</dbReference>
<accession>A0A6J7KZW6</accession>
<dbReference type="Gene3D" id="3.20.20.370">
    <property type="entry name" value="Glycoside hydrolase/deacetylase"/>
    <property type="match status" value="1"/>
</dbReference>
<dbReference type="PROSITE" id="PS51677">
    <property type="entry name" value="NODB"/>
    <property type="match status" value="1"/>
</dbReference>
<dbReference type="InterPro" id="IPR037950">
    <property type="entry name" value="PgdA-like"/>
</dbReference>
<evidence type="ECO:0000313" key="2">
    <source>
        <dbReference type="EMBL" id="CAB4959054.1"/>
    </source>
</evidence>
<dbReference type="InterPro" id="IPR011330">
    <property type="entry name" value="Glyco_hydro/deAcase_b/a-brl"/>
</dbReference>
<protein>
    <submittedName>
        <fullName evidence="2">Unannotated protein</fullName>
    </submittedName>
</protein>
<feature type="domain" description="NodB homology" evidence="1">
    <location>
        <begin position="35"/>
        <end position="251"/>
    </location>
</feature>
<dbReference type="Pfam" id="PF01522">
    <property type="entry name" value="Polysacc_deac_1"/>
    <property type="match status" value="1"/>
</dbReference>
<organism evidence="2">
    <name type="scientific">freshwater metagenome</name>
    <dbReference type="NCBI Taxonomy" id="449393"/>
    <lineage>
        <taxon>unclassified sequences</taxon>
        <taxon>metagenomes</taxon>
        <taxon>ecological metagenomes</taxon>
    </lineage>
</organism>
<dbReference type="CDD" id="cd10938">
    <property type="entry name" value="CE4_HpPgdA_like"/>
    <property type="match status" value="1"/>
</dbReference>
<dbReference type="InterPro" id="IPR002509">
    <property type="entry name" value="NODB_dom"/>
</dbReference>